<protein>
    <submittedName>
        <fullName evidence="1">Uncharacterized protein</fullName>
    </submittedName>
</protein>
<evidence type="ECO:0000313" key="2">
    <source>
        <dbReference type="Proteomes" id="UP000035740"/>
    </source>
</evidence>
<organism evidence="1 2">
    <name type="scientific">Beta vulgaris subsp. vulgaris</name>
    <name type="common">Beet</name>
    <dbReference type="NCBI Taxonomy" id="3555"/>
    <lineage>
        <taxon>Eukaryota</taxon>
        <taxon>Viridiplantae</taxon>
        <taxon>Streptophyta</taxon>
        <taxon>Embryophyta</taxon>
        <taxon>Tracheophyta</taxon>
        <taxon>Spermatophyta</taxon>
        <taxon>Magnoliopsida</taxon>
        <taxon>eudicotyledons</taxon>
        <taxon>Gunneridae</taxon>
        <taxon>Pentapetalae</taxon>
        <taxon>Caryophyllales</taxon>
        <taxon>Chenopodiaceae</taxon>
        <taxon>Betoideae</taxon>
        <taxon>Beta</taxon>
    </lineage>
</organism>
<keyword evidence="2" id="KW-1185">Reference proteome</keyword>
<proteinExistence type="predicted"/>
<accession>A0A0J8BEJ8</accession>
<dbReference type="AlphaFoldDB" id="A0A0J8BEJ8"/>
<dbReference type="Proteomes" id="UP000035740">
    <property type="component" value="Unassembled WGS sequence"/>
</dbReference>
<reference evidence="1 2" key="1">
    <citation type="journal article" date="2014" name="Nature">
        <title>The genome of the recently domesticated crop plant sugar beet (Beta vulgaris).</title>
        <authorList>
            <person name="Dohm J.C."/>
            <person name="Minoche A.E."/>
            <person name="Holtgrawe D."/>
            <person name="Capella-Gutierrez S."/>
            <person name="Zakrzewski F."/>
            <person name="Tafer H."/>
            <person name="Rupp O."/>
            <person name="Sorensen T.R."/>
            <person name="Stracke R."/>
            <person name="Reinhardt R."/>
            <person name="Goesmann A."/>
            <person name="Kraft T."/>
            <person name="Schulz B."/>
            <person name="Stadler P.F."/>
            <person name="Schmidt T."/>
            <person name="Gabaldon T."/>
            <person name="Lehrach H."/>
            <person name="Weisshaar B."/>
            <person name="Himmelbauer H."/>
        </authorList>
    </citation>
    <scope>NUCLEOTIDE SEQUENCE [LARGE SCALE GENOMIC DNA]</scope>
    <source>
        <tissue evidence="1">Taproot</tissue>
    </source>
</reference>
<evidence type="ECO:0000313" key="1">
    <source>
        <dbReference type="EMBL" id="KMS99351.1"/>
    </source>
</evidence>
<dbReference type="EMBL" id="KQ090220">
    <property type="protein sequence ID" value="KMS99351.1"/>
    <property type="molecule type" value="Genomic_DNA"/>
</dbReference>
<sequence length="93" mass="10117">MWLSNSKPDNNVKACPWIATTKDRGVRVGDVEVGKVTMKDKGLTVRDVEVGRGSKATHIDRGVRDGNMRTLMMLCPLPLRDVAVAVEAAVVVN</sequence>
<name>A0A0J8BEJ8_BETVV</name>
<dbReference type="Gramene" id="KMS99351">
    <property type="protein sequence ID" value="KMS99351"/>
    <property type="gene ID" value="BVRB_2g045790"/>
</dbReference>
<gene>
    <name evidence="1" type="ORF">BVRB_2g045790</name>
</gene>